<comment type="caution">
    <text evidence="2">The sequence shown here is derived from an EMBL/GenBank/DDBJ whole genome shotgun (WGS) entry which is preliminary data.</text>
</comment>
<name>A0AAV7SSU2_PLEWA</name>
<organism evidence="2 3">
    <name type="scientific">Pleurodeles waltl</name>
    <name type="common">Iberian ribbed newt</name>
    <dbReference type="NCBI Taxonomy" id="8319"/>
    <lineage>
        <taxon>Eukaryota</taxon>
        <taxon>Metazoa</taxon>
        <taxon>Chordata</taxon>
        <taxon>Craniata</taxon>
        <taxon>Vertebrata</taxon>
        <taxon>Euteleostomi</taxon>
        <taxon>Amphibia</taxon>
        <taxon>Batrachia</taxon>
        <taxon>Caudata</taxon>
        <taxon>Salamandroidea</taxon>
        <taxon>Salamandridae</taxon>
        <taxon>Pleurodelinae</taxon>
        <taxon>Pleurodeles</taxon>
    </lineage>
</organism>
<accession>A0AAV7SSU2</accession>
<feature type="non-terminal residue" evidence="2">
    <location>
        <position position="620"/>
    </location>
</feature>
<gene>
    <name evidence="2" type="ORF">NDU88_007587</name>
</gene>
<feature type="compositionally biased region" description="Basic and acidic residues" evidence="1">
    <location>
        <begin position="594"/>
        <end position="608"/>
    </location>
</feature>
<protein>
    <submittedName>
        <fullName evidence="2">Uncharacterized protein</fullName>
    </submittedName>
</protein>
<sequence length="620" mass="66176">MEPNKVVQALKVLQDDGREDLLKEGVLEQAWVGLRRPKRVSAEGVSAAVAACTSPIKRGKKFKAKSLHGRKVTRSPAKDQSFSQGVSVMQLAGAGRRRGGGRFSRRQGASLARRVAAGGRDSFIPSAVSVAERQGAQAVSAHARVVSGSKHARSPLETGVGRVAGHSKERTLGGAVKMTASSGSDWAIRGALEERSLGVADKMAAPIIVDNTEVVVISDDEESVQQGHGTEDQNLVGVGLVSRRGVEWEAQSVHRFVSPMINKVQSWQKDNEAVVRAGEQVDVVAGCGSLFSGRFGDEVLGDQLVSKAYGSMDFLQSGAGEGTSGWGTPYALGGHPAKAIYQPSGRMVGDRSVLVKARALSEHQLEERVRSGAVRPTAGDSMRTAEVQPSTSQGAGVGWADWEELLDYDEELEEPVASTKRVMVAEEESGVVQGGRVPVRASGNLPRGEESLVEFLRLHRGLDKVRMVRGARVGRGRLEGGIGMKVDASIQVSPVKEDGKSQDGSKLLASQFLAVLRLAIKRVGLEPSSYGTHSFRIGAATEARRQGQTKRKDAHEARARGPVTAVCSVLRHPRRPIREKGASLGSPGDPPASRQREEQQSAQKDKRSLCTGGTKYHCTP</sequence>
<evidence type="ECO:0000256" key="1">
    <source>
        <dbReference type="SAM" id="MobiDB-lite"/>
    </source>
</evidence>
<feature type="compositionally biased region" description="Basic and acidic residues" evidence="1">
    <location>
        <begin position="542"/>
        <end position="559"/>
    </location>
</feature>
<feature type="region of interest" description="Disordered" evidence="1">
    <location>
        <begin position="366"/>
        <end position="394"/>
    </location>
</feature>
<evidence type="ECO:0000313" key="2">
    <source>
        <dbReference type="EMBL" id="KAJ1167194.1"/>
    </source>
</evidence>
<dbReference type="AlphaFoldDB" id="A0AAV7SSU2"/>
<proteinExistence type="predicted"/>
<dbReference type="Proteomes" id="UP001066276">
    <property type="component" value="Chromosome 4_2"/>
</dbReference>
<feature type="region of interest" description="Disordered" evidence="1">
    <location>
        <begin position="541"/>
        <end position="620"/>
    </location>
</feature>
<keyword evidence="3" id="KW-1185">Reference proteome</keyword>
<reference evidence="2" key="1">
    <citation type="journal article" date="2022" name="bioRxiv">
        <title>Sequencing and chromosome-scale assembly of the giantPleurodeles waltlgenome.</title>
        <authorList>
            <person name="Brown T."/>
            <person name="Elewa A."/>
            <person name="Iarovenko S."/>
            <person name="Subramanian E."/>
            <person name="Araus A.J."/>
            <person name="Petzold A."/>
            <person name="Susuki M."/>
            <person name="Suzuki K.-i.T."/>
            <person name="Hayashi T."/>
            <person name="Toyoda A."/>
            <person name="Oliveira C."/>
            <person name="Osipova E."/>
            <person name="Leigh N.D."/>
            <person name="Simon A."/>
            <person name="Yun M.H."/>
        </authorList>
    </citation>
    <scope>NUCLEOTIDE SEQUENCE</scope>
    <source>
        <strain evidence="2">20211129_DDA</strain>
        <tissue evidence="2">Liver</tissue>
    </source>
</reference>
<evidence type="ECO:0000313" key="3">
    <source>
        <dbReference type="Proteomes" id="UP001066276"/>
    </source>
</evidence>
<dbReference type="EMBL" id="JANPWB010000008">
    <property type="protein sequence ID" value="KAJ1167194.1"/>
    <property type="molecule type" value="Genomic_DNA"/>
</dbReference>